<sequence>MGTYYDRSKRAEDERKRADDERNLAEDEQRKRAAVGEMTRSTTFEEYLRACHTCISLPLRIQTDKSLTTQGSVTSPKDRVCPTLLKPWTDFPSTQQSLFDEISSYIPPDLQHFSSRQYIQELGRELCDRPLASEKDLEGYLRLAVERPTTNIISALQIHEDPPLDGGISFENHMNTLADGNEEVEDSLKDLRISSGQLTPKSRSRPTNTDQNCVYIESNGTRSLRMIVEYKPAHKVTSFNLRADPGSMHLPKDVFNRITIPNDKDAKFIYHSEWLVSAMLTQTYGYMIENGLEYSYVTTGEAYVTRSQIWRNETVESASRASVDYEAVLQETPMEVRLSSPPASVFSPKIRPFHQSAIVLRSRKTRLRNSCGTIDPHAADGGHDPSASSDEPSDIDTPSKPKVSTRRPQVQGAKANTPSKPSRDQVRHAQYCTQACLLGVIRRQPLDNACPNVSIHRAHSLDIYHGLRRKTLKQAMARQLQDTPDSGCEPLGKQGARGALFRLTLESHSYTFVAKGTVEAFKKNLKHEASVYRHLYQVQGALAPVYLGSVSLERPYFLDFGVRITHMLMMMSWVGNQATQNITKPLRPWEVDAVDDKTEAAAEELRQQVIEHRDLRPPNVLWSAELGRVMLIDFERSRFLKTVLAPKVRWPKIGFETVSIPEARCYSA</sequence>
<dbReference type="Gene3D" id="3.30.200.20">
    <property type="entry name" value="Phosphorylase Kinase, domain 1"/>
    <property type="match status" value="1"/>
</dbReference>
<dbReference type="OrthoDB" id="2156052at2759"/>
<name>A0A3E2GZ89_SCYLI</name>
<dbReference type="Gene3D" id="1.10.510.10">
    <property type="entry name" value="Transferase(Phosphotransferase) domain 1"/>
    <property type="match status" value="1"/>
</dbReference>
<reference evidence="3 4" key="1">
    <citation type="submission" date="2018-05" db="EMBL/GenBank/DDBJ databases">
        <title>Draft genome sequence of Scytalidium lignicola DSM 105466, a ubiquitous saprotrophic fungus.</title>
        <authorList>
            <person name="Buettner E."/>
            <person name="Gebauer A.M."/>
            <person name="Hofrichter M."/>
            <person name="Liers C."/>
            <person name="Kellner H."/>
        </authorList>
    </citation>
    <scope>NUCLEOTIDE SEQUENCE [LARGE SCALE GENOMIC DNA]</scope>
    <source>
        <strain evidence="3 4">DSM 105466</strain>
    </source>
</reference>
<dbReference type="GO" id="GO:0005524">
    <property type="term" value="F:ATP binding"/>
    <property type="evidence" value="ECO:0007669"/>
    <property type="project" value="InterPro"/>
</dbReference>
<dbReference type="PROSITE" id="PS50011">
    <property type="entry name" value="PROTEIN_KINASE_DOM"/>
    <property type="match status" value="1"/>
</dbReference>
<dbReference type="SUPFAM" id="SSF56112">
    <property type="entry name" value="Protein kinase-like (PK-like)"/>
    <property type="match status" value="1"/>
</dbReference>
<evidence type="ECO:0000313" key="3">
    <source>
        <dbReference type="EMBL" id="RFU26337.1"/>
    </source>
</evidence>
<feature type="non-terminal residue" evidence="3">
    <location>
        <position position="668"/>
    </location>
</feature>
<feature type="compositionally biased region" description="Basic and acidic residues" evidence="1">
    <location>
        <begin position="1"/>
        <end position="31"/>
    </location>
</feature>
<evidence type="ECO:0000256" key="1">
    <source>
        <dbReference type="SAM" id="MobiDB-lite"/>
    </source>
</evidence>
<feature type="region of interest" description="Disordered" evidence="1">
    <location>
        <begin position="1"/>
        <end position="37"/>
    </location>
</feature>
<keyword evidence="4" id="KW-1185">Reference proteome</keyword>
<protein>
    <recommendedName>
        <fullName evidence="2">Protein kinase domain-containing protein</fullName>
    </recommendedName>
</protein>
<accession>A0A3E2GZ89</accession>
<dbReference type="InterPro" id="IPR000719">
    <property type="entry name" value="Prot_kinase_dom"/>
</dbReference>
<dbReference type="InterPro" id="IPR011009">
    <property type="entry name" value="Kinase-like_dom_sf"/>
</dbReference>
<dbReference type="STRING" id="5539.A0A3E2GZ89"/>
<evidence type="ECO:0000313" key="4">
    <source>
        <dbReference type="Proteomes" id="UP000258309"/>
    </source>
</evidence>
<feature type="non-terminal residue" evidence="3">
    <location>
        <position position="1"/>
    </location>
</feature>
<feature type="region of interest" description="Disordered" evidence="1">
    <location>
        <begin position="370"/>
        <end position="426"/>
    </location>
</feature>
<dbReference type="GO" id="GO:0004672">
    <property type="term" value="F:protein kinase activity"/>
    <property type="evidence" value="ECO:0007669"/>
    <property type="project" value="InterPro"/>
</dbReference>
<evidence type="ECO:0000259" key="2">
    <source>
        <dbReference type="PROSITE" id="PS50011"/>
    </source>
</evidence>
<dbReference type="OMA" id="RITHMLM"/>
<feature type="domain" description="Protein kinase" evidence="2">
    <location>
        <begin position="486"/>
        <end position="668"/>
    </location>
</feature>
<proteinExistence type="predicted"/>
<organism evidence="3 4">
    <name type="scientific">Scytalidium lignicola</name>
    <name type="common">Hyphomycete</name>
    <dbReference type="NCBI Taxonomy" id="5539"/>
    <lineage>
        <taxon>Eukaryota</taxon>
        <taxon>Fungi</taxon>
        <taxon>Dikarya</taxon>
        <taxon>Ascomycota</taxon>
        <taxon>Pezizomycotina</taxon>
        <taxon>Leotiomycetes</taxon>
        <taxon>Leotiomycetes incertae sedis</taxon>
        <taxon>Scytalidium</taxon>
    </lineage>
</organism>
<dbReference type="Proteomes" id="UP000258309">
    <property type="component" value="Unassembled WGS sequence"/>
</dbReference>
<gene>
    <name evidence="3" type="ORF">B7463_g10008</name>
</gene>
<dbReference type="EMBL" id="NCSJ02000268">
    <property type="protein sequence ID" value="RFU26337.1"/>
    <property type="molecule type" value="Genomic_DNA"/>
</dbReference>
<comment type="caution">
    <text evidence="3">The sequence shown here is derived from an EMBL/GenBank/DDBJ whole genome shotgun (WGS) entry which is preliminary data.</text>
</comment>
<dbReference type="AlphaFoldDB" id="A0A3E2GZ89"/>